<protein>
    <submittedName>
        <fullName evidence="2">Uncharacterized protein</fullName>
    </submittedName>
</protein>
<reference evidence="2" key="1">
    <citation type="submission" date="2023-07" db="EMBL/GenBank/DDBJ databases">
        <title>draft genome sequence of fig (Ficus carica).</title>
        <authorList>
            <person name="Takahashi T."/>
            <person name="Nishimura K."/>
        </authorList>
    </citation>
    <scope>NUCLEOTIDE SEQUENCE</scope>
</reference>
<sequence length="113" mass="12431">MRAAPDTGNEGISRTSDRPRRRRRKPAMVNSSPISDLRLRKLRQPPQTAALLAFSGAVVQQVFRHEVLHAAVGRVHHQSGDNDGLREGVEHRSDVVGVGVVAVVLLVKRECNL</sequence>
<evidence type="ECO:0000256" key="1">
    <source>
        <dbReference type="SAM" id="MobiDB-lite"/>
    </source>
</evidence>
<dbReference type="AlphaFoldDB" id="A0AA88ATR6"/>
<gene>
    <name evidence="2" type="ORF">TIFTF001_022607</name>
</gene>
<organism evidence="2 3">
    <name type="scientific">Ficus carica</name>
    <name type="common">Common fig</name>
    <dbReference type="NCBI Taxonomy" id="3494"/>
    <lineage>
        <taxon>Eukaryota</taxon>
        <taxon>Viridiplantae</taxon>
        <taxon>Streptophyta</taxon>
        <taxon>Embryophyta</taxon>
        <taxon>Tracheophyta</taxon>
        <taxon>Spermatophyta</taxon>
        <taxon>Magnoliopsida</taxon>
        <taxon>eudicotyledons</taxon>
        <taxon>Gunneridae</taxon>
        <taxon>Pentapetalae</taxon>
        <taxon>rosids</taxon>
        <taxon>fabids</taxon>
        <taxon>Rosales</taxon>
        <taxon>Moraceae</taxon>
        <taxon>Ficeae</taxon>
        <taxon>Ficus</taxon>
    </lineage>
</organism>
<name>A0AA88ATR6_FICCA</name>
<accession>A0AA88ATR6</accession>
<proteinExistence type="predicted"/>
<comment type="caution">
    <text evidence="2">The sequence shown here is derived from an EMBL/GenBank/DDBJ whole genome shotgun (WGS) entry which is preliminary data.</text>
</comment>
<evidence type="ECO:0000313" key="3">
    <source>
        <dbReference type="Proteomes" id="UP001187192"/>
    </source>
</evidence>
<feature type="region of interest" description="Disordered" evidence="1">
    <location>
        <begin position="1"/>
        <end position="37"/>
    </location>
</feature>
<keyword evidence="3" id="KW-1185">Reference proteome</keyword>
<dbReference type="EMBL" id="BTGU01000046">
    <property type="protein sequence ID" value="GMN53473.1"/>
    <property type="molecule type" value="Genomic_DNA"/>
</dbReference>
<evidence type="ECO:0000313" key="2">
    <source>
        <dbReference type="EMBL" id="GMN53473.1"/>
    </source>
</evidence>
<dbReference type="Proteomes" id="UP001187192">
    <property type="component" value="Unassembled WGS sequence"/>
</dbReference>